<accession>A0A942T3L9</accession>
<dbReference type="GO" id="GO:0005886">
    <property type="term" value="C:plasma membrane"/>
    <property type="evidence" value="ECO:0007669"/>
    <property type="project" value="TreeGrafter"/>
</dbReference>
<dbReference type="Pfam" id="PF02698">
    <property type="entry name" value="DUF218"/>
    <property type="match status" value="1"/>
</dbReference>
<dbReference type="GO" id="GO:0043164">
    <property type="term" value="P:Gram-negative-bacterium-type cell wall biogenesis"/>
    <property type="evidence" value="ECO:0007669"/>
    <property type="project" value="TreeGrafter"/>
</dbReference>
<evidence type="ECO:0000313" key="3">
    <source>
        <dbReference type="EMBL" id="MCH6266013.1"/>
    </source>
</evidence>
<comment type="caution">
    <text evidence="2">The sequence shown here is derived from an EMBL/GenBank/DDBJ whole genome shotgun (WGS) entry which is preliminary data.</text>
</comment>
<protein>
    <submittedName>
        <fullName evidence="2">YdcF family protein</fullName>
    </submittedName>
</protein>
<dbReference type="EMBL" id="JAGYPE010000004">
    <property type="protein sequence ID" value="MBS4184548.1"/>
    <property type="molecule type" value="Genomic_DNA"/>
</dbReference>
<dbReference type="PANTHER" id="PTHR30336:SF4">
    <property type="entry name" value="ENVELOPE BIOGENESIS FACTOR ELYC"/>
    <property type="match status" value="1"/>
</dbReference>
<dbReference type="RefSeq" id="WP_213144420.1">
    <property type="nucleotide sequence ID" value="NZ_JAGYPE020000015.1"/>
</dbReference>
<evidence type="ECO:0000313" key="4">
    <source>
        <dbReference type="Proteomes" id="UP000677265"/>
    </source>
</evidence>
<gene>
    <name evidence="3" type="ORF">KHB02_010800</name>
    <name evidence="2" type="ORF">KHB02_24425</name>
</gene>
<organism evidence="2">
    <name type="scientific">Neobacillus citreus</name>
    <dbReference type="NCBI Taxonomy" id="2833578"/>
    <lineage>
        <taxon>Bacteria</taxon>
        <taxon>Bacillati</taxon>
        <taxon>Bacillota</taxon>
        <taxon>Bacilli</taxon>
        <taxon>Bacillales</taxon>
        <taxon>Bacillaceae</taxon>
        <taxon>Neobacillus</taxon>
    </lineage>
</organism>
<dbReference type="Proteomes" id="UP000677265">
    <property type="component" value="Unassembled WGS sequence"/>
</dbReference>
<feature type="domain" description="DUF218" evidence="1">
    <location>
        <begin position="39"/>
        <end position="173"/>
    </location>
</feature>
<dbReference type="PANTHER" id="PTHR30336">
    <property type="entry name" value="INNER MEMBRANE PROTEIN, PROBABLE PERMEASE"/>
    <property type="match status" value="1"/>
</dbReference>
<name>A0A942T3L9_9BACI</name>
<keyword evidence="4" id="KW-1185">Reference proteome</keyword>
<dbReference type="InterPro" id="IPR051599">
    <property type="entry name" value="Cell_Envelope_Assoc"/>
</dbReference>
<dbReference type="EMBL" id="JAGYPE020000015">
    <property type="protein sequence ID" value="MCH6266013.1"/>
    <property type="molecule type" value="Genomic_DNA"/>
</dbReference>
<evidence type="ECO:0000313" key="2">
    <source>
        <dbReference type="EMBL" id="MBS4184548.1"/>
    </source>
</evidence>
<proteinExistence type="predicted"/>
<dbReference type="GO" id="GO:0000270">
    <property type="term" value="P:peptidoglycan metabolic process"/>
    <property type="evidence" value="ECO:0007669"/>
    <property type="project" value="TreeGrafter"/>
</dbReference>
<dbReference type="Gene3D" id="3.40.50.620">
    <property type="entry name" value="HUPs"/>
    <property type="match status" value="1"/>
</dbReference>
<sequence length="188" mass="21899">MKKILRLIVIMFVLLLIIVLFSGFGKKYLIVDEEPKKSDVIIVLSGGPGRLYKAAELYKKGYSDYVLLSRAYVDGLYPEVAQNLGIPINNLIFDENATSTYTSAVYSKNLMEIYEFNSAIVVSNDYHMRRTKLSFDRVFSNTGVEITYVATKSLNDYWFLNKVEFKRIFTEWIKLVGYYFKFYKFLDL</sequence>
<reference evidence="2" key="1">
    <citation type="submission" date="2021-05" db="EMBL/GenBank/DDBJ databases">
        <title>Novel Bacillus species.</title>
        <authorList>
            <person name="Liu G."/>
        </authorList>
    </citation>
    <scope>NUCLEOTIDE SEQUENCE</scope>
    <source>
        <strain evidence="2 4">FJAT-50051</strain>
    </source>
</reference>
<dbReference type="AlphaFoldDB" id="A0A942T3L9"/>
<dbReference type="CDD" id="cd06259">
    <property type="entry name" value="YdcF-like"/>
    <property type="match status" value="1"/>
</dbReference>
<dbReference type="InterPro" id="IPR014729">
    <property type="entry name" value="Rossmann-like_a/b/a_fold"/>
</dbReference>
<dbReference type="InterPro" id="IPR003848">
    <property type="entry name" value="DUF218"/>
</dbReference>
<evidence type="ECO:0000259" key="1">
    <source>
        <dbReference type="Pfam" id="PF02698"/>
    </source>
</evidence>